<keyword evidence="3" id="KW-0472">Membrane</keyword>
<gene>
    <name evidence="6" type="ORF">PENCOP_c001G05559</name>
</gene>
<dbReference type="Gene3D" id="3.40.50.12780">
    <property type="entry name" value="N-terminal domain of ligase-like"/>
    <property type="match status" value="1"/>
</dbReference>
<dbReference type="SUPFAM" id="SSF51735">
    <property type="entry name" value="NAD(P)-binding Rossmann-fold domains"/>
    <property type="match status" value="1"/>
</dbReference>
<evidence type="ECO:0000313" key="6">
    <source>
        <dbReference type="EMBL" id="OQE47358.1"/>
    </source>
</evidence>
<reference evidence="7" key="1">
    <citation type="journal article" date="2017" name="Nat. Microbiol.">
        <title>Global analysis of biosynthetic gene clusters reveals vast potential of secondary metabolite production in Penicillium species.</title>
        <authorList>
            <person name="Nielsen J.C."/>
            <person name="Grijseels S."/>
            <person name="Prigent S."/>
            <person name="Ji B."/>
            <person name="Dainat J."/>
            <person name="Nielsen K.F."/>
            <person name="Frisvad J.C."/>
            <person name="Workman M."/>
            <person name="Nielsen J."/>
        </authorList>
    </citation>
    <scope>NUCLEOTIDE SEQUENCE [LARGE SCALE GENOMIC DNA]</scope>
    <source>
        <strain evidence="7">IBT 31321</strain>
    </source>
</reference>
<proteinExistence type="predicted"/>
<dbReference type="Pfam" id="PF00501">
    <property type="entry name" value="AMP-binding"/>
    <property type="match status" value="1"/>
</dbReference>
<keyword evidence="7" id="KW-1185">Reference proteome</keyword>
<dbReference type="PANTHER" id="PTHR43439">
    <property type="entry name" value="PHENYLACETATE-COENZYME A LIGASE"/>
    <property type="match status" value="1"/>
</dbReference>
<keyword evidence="3" id="KW-0812">Transmembrane</keyword>
<protein>
    <recommendedName>
        <fullName evidence="8">Carrier domain-containing protein</fullName>
    </recommendedName>
</protein>
<name>A0A1V6V9S0_9EURO</name>
<dbReference type="Pfam" id="PF23562">
    <property type="entry name" value="AMP-binding_C_3"/>
    <property type="match status" value="1"/>
</dbReference>
<dbReference type="InterPro" id="IPR051414">
    <property type="entry name" value="Adenylate-forming_Reductase"/>
</dbReference>
<evidence type="ECO:0000256" key="3">
    <source>
        <dbReference type="SAM" id="Phobius"/>
    </source>
</evidence>
<dbReference type="STRING" id="36646.A0A1V6V9S0"/>
<evidence type="ECO:0000256" key="1">
    <source>
        <dbReference type="ARBA" id="ARBA00022450"/>
    </source>
</evidence>
<dbReference type="SUPFAM" id="SSF56801">
    <property type="entry name" value="Acetyl-CoA synthetase-like"/>
    <property type="match status" value="1"/>
</dbReference>
<feature type="domain" description="AMP-dependent synthetase/ligase" evidence="4">
    <location>
        <begin position="21"/>
        <end position="352"/>
    </location>
</feature>
<dbReference type="InterPro" id="IPR000873">
    <property type="entry name" value="AMP-dep_synth/lig_dom"/>
</dbReference>
<dbReference type="PANTHER" id="PTHR43439:SF2">
    <property type="entry name" value="ENZYME, PUTATIVE (JCVI)-RELATED"/>
    <property type="match status" value="1"/>
</dbReference>
<keyword evidence="2" id="KW-0597">Phosphoprotein</keyword>
<keyword evidence="1" id="KW-0596">Phosphopantetheine</keyword>
<accession>A0A1V6V9S0</accession>
<dbReference type="Gene3D" id="3.40.50.720">
    <property type="entry name" value="NAD(P)-binding Rossmann-like Domain"/>
    <property type="match status" value="1"/>
</dbReference>
<evidence type="ECO:0000313" key="7">
    <source>
        <dbReference type="Proteomes" id="UP000191500"/>
    </source>
</evidence>
<feature type="domain" description="Thioester reductase (TE)" evidence="5">
    <location>
        <begin position="695"/>
        <end position="935"/>
    </location>
</feature>
<dbReference type="Proteomes" id="UP000191500">
    <property type="component" value="Unassembled WGS sequence"/>
</dbReference>
<dbReference type="EMBL" id="MDDG01000001">
    <property type="protein sequence ID" value="OQE47358.1"/>
    <property type="molecule type" value="Genomic_DNA"/>
</dbReference>
<dbReference type="InterPro" id="IPR013120">
    <property type="entry name" value="FAR_NAD-bd"/>
</dbReference>
<organism evidence="6 7">
    <name type="scientific">Penicillium coprophilum</name>
    <dbReference type="NCBI Taxonomy" id="36646"/>
    <lineage>
        <taxon>Eukaryota</taxon>
        <taxon>Fungi</taxon>
        <taxon>Dikarya</taxon>
        <taxon>Ascomycota</taxon>
        <taxon>Pezizomycotina</taxon>
        <taxon>Eurotiomycetes</taxon>
        <taxon>Eurotiomycetidae</taxon>
        <taxon>Eurotiales</taxon>
        <taxon>Aspergillaceae</taxon>
        <taxon>Penicillium</taxon>
    </lineage>
</organism>
<dbReference type="InterPro" id="IPR036291">
    <property type="entry name" value="NAD(P)-bd_dom_sf"/>
</dbReference>
<dbReference type="Pfam" id="PF07993">
    <property type="entry name" value="NAD_binding_4"/>
    <property type="match status" value="1"/>
</dbReference>
<feature type="transmembrane region" description="Helical" evidence="3">
    <location>
        <begin position="236"/>
        <end position="259"/>
    </location>
</feature>
<dbReference type="InterPro" id="IPR020845">
    <property type="entry name" value="AMP-binding_CS"/>
</dbReference>
<sequence>MTTELPDYGKAGERLLLNYVEATASQNPRKLAVHQLLIPENGDSHAPKIVTLNYQQLVILINKLSWKLHRSGLTSRASVAYASLTPHFAYDRSSKLQARILLLSPRASISIYENLTQECQCSLLLYDSEFAGTANKIFQKRKVDILQVSGLEELLGDLDPVEHFPYEGSWNTLSSFPIVILHTSGSTGMPKLVPFTHSALAAIDAHRLLSQKESKAIESQLEVVSGYKVVYMAFPLFHVAGFMLSCYILISGSVLLFGYPRQPPNISVLRDALRVRSLEAAFIPPSIVEDIARDPEVLEDISQLRCIFSGGGQVAQTAGDIIVTKTRLFVGLGSTECGSFLQYPTDPPHWNYYHFHTWNGIQWRPVLQSPGEQSTDFELVLHRQNSCKPYQGVFENFPDLDEWSTKDVFRKHPSIPDYWEYRYRIDDLVVFSTGEKMNPMPVESRVSAIPGIKAALVIGNKQPRPGMLIELDDPDQSLNYNSGLPFELKGPFKEALSIENDQSSRDAQIDEKLILIAAPDREFIRTPKGTLHRNKTLELYKTEIDELYRSMDHSIVKGLNDLTLDLTSQESLASDLTRLVERILAKDSKLDEQTDVFTAGLDSGQAQILAAVVGKALARQSGQPERNIKVDAVYRNQTPQKLAKFLIESQSPLDHNSQETSEFQEFLQRYSKAIPDTPRNCEPIASTNRGHHVLVTGSTGFVGSHILRSLLRRQEIRQITCLNRSGTNKSKICLQRFLDNESKNHSVQLNFRIADLSEPFLGLSEEVYNGLQDDITHILHCQWAVDFNRPLKYFDPNIKGVVGLIQFAYASKHNVQVIFLSSIATVKNWTEDRPVPEETLSAPETTETGYGESKLIASLLLEKAANLAGVESCIFRLGQVAGPVKESTEGQDMSWPRRDWFPTLLEASIQLGYLPETLGSASQIDWLPVDTVAEILSDLVCMPRVYEGGSSAHPRYYNLVNPHKIQFSDIVSLLAQRLGSKESLKVVSLREWVHRLSQGINESGSRPNPGLRLLGFFQELMKSERSVTLDTTIIEEQFPRLSQVGAVSDRWVSLWLEQWGMA</sequence>
<evidence type="ECO:0000256" key="2">
    <source>
        <dbReference type="ARBA" id="ARBA00022553"/>
    </source>
</evidence>
<dbReference type="AlphaFoldDB" id="A0A1V6V9S0"/>
<evidence type="ECO:0008006" key="8">
    <source>
        <dbReference type="Google" id="ProtNLM"/>
    </source>
</evidence>
<dbReference type="InterPro" id="IPR042099">
    <property type="entry name" value="ANL_N_sf"/>
</dbReference>
<evidence type="ECO:0000259" key="4">
    <source>
        <dbReference type="Pfam" id="PF00501"/>
    </source>
</evidence>
<keyword evidence="3" id="KW-1133">Transmembrane helix</keyword>
<evidence type="ECO:0000259" key="5">
    <source>
        <dbReference type="Pfam" id="PF07993"/>
    </source>
</evidence>
<dbReference type="PROSITE" id="PS00455">
    <property type="entry name" value="AMP_BINDING"/>
    <property type="match status" value="1"/>
</dbReference>
<comment type="caution">
    <text evidence="6">The sequence shown here is derived from an EMBL/GenBank/DDBJ whole genome shotgun (WGS) entry which is preliminary data.</text>
</comment>